<evidence type="ECO:0000313" key="1">
    <source>
        <dbReference type="EMBL" id="MFB9055789.1"/>
    </source>
</evidence>
<evidence type="ECO:0000313" key="2">
    <source>
        <dbReference type="Proteomes" id="UP001589585"/>
    </source>
</evidence>
<comment type="caution">
    <text evidence="1">The sequence shown here is derived from an EMBL/GenBank/DDBJ whole genome shotgun (WGS) entry which is preliminary data.</text>
</comment>
<dbReference type="EMBL" id="JBHMFC010000010">
    <property type="protein sequence ID" value="MFB9055789.1"/>
    <property type="molecule type" value="Genomic_DNA"/>
</dbReference>
<dbReference type="Proteomes" id="UP001589585">
    <property type="component" value="Unassembled WGS sequence"/>
</dbReference>
<keyword evidence="2" id="KW-1185">Reference proteome</keyword>
<reference evidence="1 2" key="1">
    <citation type="submission" date="2024-09" db="EMBL/GenBank/DDBJ databases">
        <authorList>
            <person name="Sun Q."/>
            <person name="Mori K."/>
        </authorList>
    </citation>
    <scope>NUCLEOTIDE SEQUENCE [LARGE SCALE GENOMIC DNA]</scope>
    <source>
        <strain evidence="1 2">CECT 8622</strain>
    </source>
</reference>
<proteinExistence type="predicted"/>
<dbReference type="RefSeq" id="WP_379859979.1">
    <property type="nucleotide sequence ID" value="NZ_JBHMFC010000010.1"/>
</dbReference>
<accession>A0ABV5F8T7</accession>
<sequence length="47" mass="5471">MRNGFKTINWNENLTEKESATILTSGFVVFLKVLNKEALVYKREKPL</sequence>
<protein>
    <submittedName>
        <fullName evidence="1">Uncharacterized protein</fullName>
    </submittedName>
</protein>
<gene>
    <name evidence="1" type="ORF">ACFFU9_03450</name>
</gene>
<organism evidence="1 2">
    <name type="scientific">Mariniflexile ostreae</name>
    <dbReference type="NCBI Taxonomy" id="1520892"/>
    <lineage>
        <taxon>Bacteria</taxon>
        <taxon>Pseudomonadati</taxon>
        <taxon>Bacteroidota</taxon>
        <taxon>Flavobacteriia</taxon>
        <taxon>Flavobacteriales</taxon>
        <taxon>Flavobacteriaceae</taxon>
        <taxon>Mariniflexile</taxon>
    </lineage>
</organism>
<name>A0ABV5F8T7_9FLAO</name>